<evidence type="ECO:0000313" key="2">
    <source>
        <dbReference type="Proteomes" id="UP000244937"/>
    </source>
</evidence>
<evidence type="ECO:0000313" key="1">
    <source>
        <dbReference type="EMBL" id="AWI26852.1"/>
    </source>
</evidence>
<proteinExistence type="predicted"/>
<organism evidence="1 2">
    <name type="scientific">Flavobacterium pallidum</name>
    <dbReference type="NCBI Taxonomy" id="2172098"/>
    <lineage>
        <taxon>Bacteria</taxon>
        <taxon>Pseudomonadati</taxon>
        <taxon>Bacteroidota</taxon>
        <taxon>Flavobacteriia</taxon>
        <taxon>Flavobacteriales</taxon>
        <taxon>Flavobacteriaceae</taxon>
        <taxon>Flavobacterium</taxon>
    </lineage>
</organism>
<accession>A0A2S1SKG3</accession>
<dbReference type="Proteomes" id="UP000244937">
    <property type="component" value="Chromosome"/>
</dbReference>
<dbReference type="EMBL" id="CP029187">
    <property type="protein sequence ID" value="AWI26852.1"/>
    <property type="molecule type" value="Genomic_DNA"/>
</dbReference>
<sequence>MNFSENKHLSLKSGNEKFNFEKQNLDFSLLDFWRWSVSDILSNATRGILAEFIVAKALDADIAKIRNEWDAYDLITPNGVKVEVKSSAYLQTWEQARYSEINFSIRAAKPWDWSIDKRSEIATRSADVYVFSLLNHKDKATVDPLNLDQWEFYVLSTTDLNNYQRSQYSITLNSLKKLTRTLQFNDIKNEVNLKSGV</sequence>
<dbReference type="KEGG" id="fpal:HYN49_13605"/>
<evidence type="ECO:0008006" key="3">
    <source>
        <dbReference type="Google" id="ProtNLM"/>
    </source>
</evidence>
<protein>
    <recommendedName>
        <fullName evidence="3">Restriction endonuclease</fullName>
    </recommendedName>
</protein>
<reference evidence="1 2" key="1">
    <citation type="submission" date="2018-05" db="EMBL/GenBank/DDBJ databases">
        <title>Genome sequencing of Flavobacterium sp. HYN0049.</title>
        <authorList>
            <person name="Yi H."/>
            <person name="Baek C."/>
        </authorList>
    </citation>
    <scope>NUCLEOTIDE SEQUENCE [LARGE SCALE GENOMIC DNA]</scope>
    <source>
        <strain evidence="1 2">HYN0049</strain>
    </source>
</reference>
<keyword evidence="2" id="KW-1185">Reference proteome</keyword>
<dbReference type="RefSeq" id="WP_108904628.1">
    <property type="nucleotide sequence ID" value="NZ_CP029187.1"/>
</dbReference>
<gene>
    <name evidence="1" type="ORF">HYN49_13605</name>
</gene>
<dbReference type="OrthoDB" id="9803979at2"/>
<name>A0A2S1SKG3_9FLAO</name>
<dbReference type="AlphaFoldDB" id="A0A2S1SKG3"/>